<dbReference type="Proteomes" id="UP000001877">
    <property type="component" value="Chromosome"/>
</dbReference>
<dbReference type="STRING" id="358681.BBR47_06310"/>
<protein>
    <recommendedName>
        <fullName evidence="1">Major tropism determinant N-terminal domain-containing protein</fullName>
    </recommendedName>
</protein>
<dbReference type="AlphaFoldDB" id="C0ZKF7"/>
<dbReference type="KEGG" id="bbe:BBR47_06310"/>
<sequence length="976" mass="106640">MTLPIKLKRGLKANLPSAASAGEPLFTTDTKELFIGTGDGISAIGTDPTLAERVGKLEKYRSSVSRTYTETFTSPKVDIEKTTAWYSTNGVRTSKIPSITENFTDLSAVDQINSYGVTFDTENALVRLSNTLEGVVVSSALPVVGVDKLTVQSDYMLPKALGVTATKKVTGEKVSKFPHLEPTILVDRLNRTWVISFVDREGIYAVVTNPDDSLAFEGYLYSYSGTGYYVASSITNAVVDHNNNVWIAAALTSMPGLLISITPDFQAFLTPISVKGNTSINTSTPFLKLHVDKNNRIWYSWGYSTNLYYGCVNSDGTFFIPTTSLAFTPSMVVDNVVMVEDRTKGYVCFITRGFSINTVRALRLNYDGTNPTHFSSIGKASSKWLNATHDESTGITTILCVDNNAPIVHRLNLSTGASTTFPLTGFMAIDHSLPIGFVLQDKIMRVFYHQQTVGSTRLISIDVATLSVVEPDTLIQSGTNTTRISGCIDGKGRLTIVINTTEYSSSNYSLIKMLRYDTVPTSVTFQISPDGASWFPLSLGEELTLPTKTDQLIMKIKMQSPNYGISPTIRSYRISLGGAAGEITQVYTSSTLPSVTPISRVTLTANQILDGGEILWEVSNNGGGSWQSAELGQEIEFANPINSDLRVRATLHSPASESSTPSIRDFTVTSANLLLNPSIADSNLPQRVIDLETNLLKTNFQLITYMNATKYGLKNMVIDTFTDLSGVDIPNSQAVYDHTQKKFTTGIVDIVPPMTANDAPAPFIVSADSVTGGAVFHMFDRNFASGWSTTAGGHHWIKIFLDNPAQIVDRYLLSGGAKYAPTSWQLQGSNNNTTWDTLHSVSGYVWNQYEGNEFTIPTENIKPYQYYRFYSTSSQYGSGVTQIQELRLQKAVDQNHLQSKPENTTTPPNKIVIVGDETVNGGSIKYQASRDGGNTWSDVPAQTLTDISSQPVGTQLVVKAIITGNAELNAWGYYYE</sequence>
<dbReference type="EMBL" id="AP008955">
    <property type="protein sequence ID" value="BAH41608.1"/>
    <property type="molecule type" value="Genomic_DNA"/>
</dbReference>
<feature type="domain" description="Major tropism determinant N-terminal" evidence="1">
    <location>
        <begin position="5"/>
        <end position="39"/>
    </location>
</feature>
<reference evidence="2 3" key="1">
    <citation type="submission" date="2005-03" db="EMBL/GenBank/DDBJ databases">
        <title>Brevibacillus brevis strain 47, complete genome.</title>
        <authorList>
            <person name="Hosoyama A."/>
            <person name="Yamada R."/>
            <person name="Hongo Y."/>
            <person name="Terui Y."/>
            <person name="Ankai A."/>
            <person name="Masuyama W."/>
            <person name="Sekiguchi M."/>
            <person name="Takeda T."/>
            <person name="Asano K."/>
            <person name="Ohji S."/>
            <person name="Ichikawa N."/>
            <person name="Narita S."/>
            <person name="Aoki N."/>
            <person name="Miura H."/>
            <person name="Matsushita S."/>
            <person name="Sekigawa T."/>
            <person name="Yamagata H."/>
            <person name="Yoshikawa H."/>
            <person name="Udaka S."/>
            <person name="Tanikawa S."/>
            <person name="Fujita N."/>
        </authorList>
    </citation>
    <scope>NUCLEOTIDE SEQUENCE [LARGE SCALE GENOMIC DNA]</scope>
    <source>
        <strain evidence="3">47 / JCM 6285 / NBRC 100599</strain>
    </source>
</reference>
<gene>
    <name evidence="2" type="ordered locus">BBR47_06310</name>
</gene>
<accession>C0ZKF7</accession>
<dbReference type="HOGENOM" id="CLU_304352_0_0_9"/>
<evidence type="ECO:0000259" key="1">
    <source>
        <dbReference type="Pfam" id="PF18454"/>
    </source>
</evidence>
<dbReference type="InterPro" id="IPR008979">
    <property type="entry name" value="Galactose-bd-like_sf"/>
</dbReference>
<dbReference type="RefSeq" id="WP_012684373.1">
    <property type="nucleotide sequence ID" value="NC_012491.1"/>
</dbReference>
<evidence type="ECO:0000313" key="2">
    <source>
        <dbReference type="EMBL" id="BAH41608.1"/>
    </source>
</evidence>
<name>C0ZKF7_BREBN</name>
<dbReference type="SUPFAM" id="SSF49785">
    <property type="entry name" value="Galactose-binding domain-like"/>
    <property type="match status" value="1"/>
</dbReference>
<keyword evidence="3" id="KW-1185">Reference proteome</keyword>
<proteinExistence type="predicted"/>
<dbReference type="Gene3D" id="2.60.120.260">
    <property type="entry name" value="Galactose-binding domain-like"/>
    <property type="match status" value="1"/>
</dbReference>
<dbReference type="Pfam" id="PF18454">
    <property type="entry name" value="Mtd_N"/>
    <property type="match status" value="1"/>
</dbReference>
<dbReference type="InterPro" id="IPR041352">
    <property type="entry name" value="Mtd_N"/>
</dbReference>
<organism evidence="2 3">
    <name type="scientific">Brevibacillus brevis (strain 47 / JCM 6285 / NBRC 100599)</name>
    <dbReference type="NCBI Taxonomy" id="358681"/>
    <lineage>
        <taxon>Bacteria</taxon>
        <taxon>Bacillati</taxon>
        <taxon>Bacillota</taxon>
        <taxon>Bacilli</taxon>
        <taxon>Bacillales</taxon>
        <taxon>Paenibacillaceae</taxon>
        <taxon>Brevibacillus</taxon>
    </lineage>
</organism>
<evidence type="ECO:0000313" key="3">
    <source>
        <dbReference type="Proteomes" id="UP000001877"/>
    </source>
</evidence>